<dbReference type="InterPro" id="IPR058729">
    <property type="entry name" value="Beta-barrel_RND-rel"/>
</dbReference>
<evidence type="ECO:0000259" key="3">
    <source>
        <dbReference type="Pfam" id="PF26012"/>
    </source>
</evidence>
<evidence type="ECO:0000259" key="4">
    <source>
        <dbReference type="Pfam" id="PF26018"/>
    </source>
</evidence>
<feature type="domain" description="RND related alpha-helical hairpin" evidence="3">
    <location>
        <begin position="66"/>
        <end position="162"/>
    </location>
</feature>
<name>A0A267MIU4_9FIRM</name>
<dbReference type="InterPro" id="IPR058728">
    <property type="entry name" value="HH_RND-rel"/>
</dbReference>
<feature type="coiled-coil region" evidence="1">
    <location>
        <begin position="65"/>
        <end position="112"/>
    </location>
</feature>
<feature type="domain" description="RND related barrel-sandwich hybrid" evidence="4">
    <location>
        <begin position="29"/>
        <end position="226"/>
    </location>
</feature>
<sequence>MFYSNDTVVAQYGNLQVIDQVDGYILRDEKILKANYEGEIKYFAEDGQKVENGYKVLEIQKDKVEDETRKKLEIINQRINNLENKKFFKTDIDKLNKEINNIIEEIQESSKNNNVEKIVDLKKELKIKLDKKNIIAGDKSFYNKNIDMLKKEQEELKIKIDNDIQVMKSPVSGLISYYIDGLEDIFTLNNMATIDLEKVKEANYDVTNLRESKNAIINQPLYKVVNNTTWYLVAEVDNNKIDKYKEGRRIKIKISDSQVEGKIYRIIKNEDKFIVIFKINQYMENFHKIRQTKAEISVIDYEGLKIPKDSLIKKDGLVGVYVLDVNRYAVFKEISIVGYDDEFVIIKSNFFYKKVNEEIKTIKTVKLYDEVVRNGDRIREGQIIY</sequence>
<dbReference type="InterPro" id="IPR058709">
    <property type="entry name" value="BSH_RND-rel"/>
</dbReference>
<evidence type="ECO:0000313" key="5">
    <source>
        <dbReference type="EMBL" id="PAB58848.1"/>
    </source>
</evidence>
<dbReference type="Pfam" id="PF26011">
    <property type="entry name" value="Beta-barrel_RND_rel"/>
    <property type="match status" value="1"/>
</dbReference>
<dbReference type="OrthoDB" id="1834786at2"/>
<evidence type="ECO:0000259" key="2">
    <source>
        <dbReference type="Pfam" id="PF26011"/>
    </source>
</evidence>
<accession>A0A267MIU4</accession>
<dbReference type="EMBL" id="NIBG01000011">
    <property type="protein sequence ID" value="PAB58848.1"/>
    <property type="molecule type" value="Genomic_DNA"/>
</dbReference>
<organism evidence="5 6">
    <name type="scientific">Anaeromicrobium sediminis</name>
    <dbReference type="NCBI Taxonomy" id="1478221"/>
    <lineage>
        <taxon>Bacteria</taxon>
        <taxon>Bacillati</taxon>
        <taxon>Bacillota</taxon>
        <taxon>Clostridia</taxon>
        <taxon>Peptostreptococcales</taxon>
        <taxon>Thermotaleaceae</taxon>
        <taxon>Anaeromicrobium</taxon>
    </lineage>
</organism>
<gene>
    <name evidence="5" type="ORF">CCE28_13220</name>
</gene>
<reference evidence="5 6" key="1">
    <citation type="submission" date="2017-06" db="EMBL/GenBank/DDBJ databases">
        <title>Draft genome sequence of anaerobic fermentative bacterium Anaeromicrobium sediminis DY2726D isolated from West Pacific Ocean sediments.</title>
        <authorList>
            <person name="Zeng X."/>
        </authorList>
    </citation>
    <scope>NUCLEOTIDE SEQUENCE [LARGE SCALE GENOMIC DNA]</scope>
    <source>
        <strain evidence="5 6">DY2726D</strain>
    </source>
</reference>
<evidence type="ECO:0000256" key="1">
    <source>
        <dbReference type="SAM" id="Coils"/>
    </source>
</evidence>
<keyword evidence="6" id="KW-1185">Reference proteome</keyword>
<proteinExistence type="predicted"/>
<dbReference type="AlphaFoldDB" id="A0A267MIU4"/>
<feature type="domain" description="RND related beta-barrel" evidence="2">
    <location>
        <begin position="230"/>
        <end position="296"/>
    </location>
</feature>
<dbReference type="Proteomes" id="UP000216024">
    <property type="component" value="Unassembled WGS sequence"/>
</dbReference>
<evidence type="ECO:0000313" key="6">
    <source>
        <dbReference type="Proteomes" id="UP000216024"/>
    </source>
</evidence>
<keyword evidence="1" id="KW-0175">Coiled coil</keyword>
<dbReference type="Pfam" id="PF26018">
    <property type="entry name" value="BSH_RND_rel"/>
    <property type="match status" value="1"/>
</dbReference>
<dbReference type="Pfam" id="PF26012">
    <property type="entry name" value="HH_RND_rel"/>
    <property type="match status" value="1"/>
</dbReference>
<protein>
    <submittedName>
        <fullName evidence="5">Uncharacterized protein</fullName>
    </submittedName>
</protein>
<comment type="caution">
    <text evidence="5">The sequence shown here is derived from an EMBL/GenBank/DDBJ whole genome shotgun (WGS) entry which is preliminary data.</text>
</comment>